<evidence type="ECO:0000313" key="2">
    <source>
        <dbReference type="Proteomes" id="UP000503820"/>
    </source>
</evidence>
<keyword evidence="2" id="KW-1185">Reference proteome</keyword>
<proteinExistence type="predicted"/>
<gene>
    <name evidence="1" type="ORF">DSM19430T_10580</name>
</gene>
<organism evidence="1 2">
    <name type="scientific">Desulfovibrio psychrotolerans</name>
    <dbReference type="NCBI Taxonomy" id="415242"/>
    <lineage>
        <taxon>Bacteria</taxon>
        <taxon>Pseudomonadati</taxon>
        <taxon>Thermodesulfobacteriota</taxon>
        <taxon>Desulfovibrionia</taxon>
        <taxon>Desulfovibrionales</taxon>
        <taxon>Desulfovibrionaceae</taxon>
        <taxon>Desulfovibrio</taxon>
    </lineage>
</organism>
<dbReference type="EMBL" id="BLVP01000005">
    <property type="protein sequence ID" value="GFM36374.1"/>
    <property type="molecule type" value="Genomic_DNA"/>
</dbReference>
<comment type="caution">
    <text evidence="1">The sequence shown here is derived from an EMBL/GenBank/DDBJ whole genome shotgun (WGS) entry which is preliminary data.</text>
</comment>
<sequence length="101" mass="11477">MSEHNPADVCDGAWQPPECTESLPCTGCGWCCMNYPCDQSLHRHGYTDRCPELRWSEERRRYLCAMASEAQGGAYMRAVQRMGKGCCAPSSPWREQVRERG</sequence>
<evidence type="ECO:0000313" key="1">
    <source>
        <dbReference type="EMBL" id="GFM36374.1"/>
    </source>
</evidence>
<dbReference type="Proteomes" id="UP000503820">
    <property type="component" value="Unassembled WGS sequence"/>
</dbReference>
<protein>
    <submittedName>
        <fullName evidence="1">Uncharacterized protein</fullName>
    </submittedName>
</protein>
<reference evidence="1 2" key="1">
    <citation type="submission" date="2020-05" db="EMBL/GenBank/DDBJ databases">
        <title>Draft genome sequence of Desulfovibrio psychrotolerans JS1T.</title>
        <authorList>
            <person name="Ueno A."/>
            <person name="Tamazawa S."/>
            <person name="Tamamura S."/>
            <person name="Murakami T."/>
            <person name="Kiyama T."/>
            <person name="Inomata H."/>
            <person name="Amano Y."/>
            <person name="Miyakawa K."/>
            <person name="Tamaki H."/>
            <person name="Naganuma T."/>
            <person name="Kaneko K."/>
        </authorList>
    </citation>
    <scope>NUCLEOTIDE SEQUENCE [LARGE SCALE GENOMIC DNA]</scope>
    <source>
        <strain evidence="1 2">JS1</strain>
    </source>
</reference>
<accession>A0A7J0BTQ7</accession>
<dbReference type="AlphaFoldDB" id="A0A7J0BTQ7"/>
<name>A0A7J0BTQ7_9BACT</name>